<reference evidence="2" key="1">
    <citation type="journal article" date="2021" name="Proc. Natl. Acad. Sci. U.S.A.">
        <title>A Catalog of Tens of Thousands of Viruses from Human Metagenomes Reveals Hidden Associations with Chronic Diseases.</title>
        <authorList>
            <person name="Tisza M.J."/>
            <person name="Buck C.B."/>
        </authorList>
    </citation>
    <scope>NUCLEOTIDE SEQUENCE</scope>
    <source>
        <strain evidence="2">CtNEy24</strain>
    </source>
</reference>
<name>A0A8S5U0G7_9CAUD</name>
<evidence type="ECO:0000313" key="2">
    <source>
        <dbReference type="EMBL" id="DAF87956.1"/>
    </source>
</evidence>
<feature type="coiled-coil region" evidence="1">
    <location>
        <begin position="5"/>
        <end position="32"/>
    </location>
</feature>
<proteinExistence type="predicted"/>
<evidence type="ECO:0000256" key="1">
    <source>
        <dbReference type="SAM" id="Coils"/>
    </source>
</evidence>
<dbReference type="EMBL" id="BK015974">
    <property type="protein sequence ID" value="DAF87956.1"/>
    <property type="molecule type" value="Genomic_DNA"/>
</dbReference>
<keyword evidence="1" id="KW-0175">Coiled coil</keyword>
<sequence>MNGIVDEQKETLKEISQSLILLNERIEKVEEKILGND</sequence>
<accession>A0A8S5U0G7</accession>
<protein>
    <submittedName>
        <fullName evidence="2">Uncharacterized protein</fullName>
    </submittedName>
</protein>
<organism evidence="2">
    <name type="scientific">Siphoviridae sp. ctNEy24</name>
    <dbReference type="NCBI Taxonomy" id="2825466"/>
    <lineage>
        <taxon>Viruses</taxon>
        <taxon>Duplodnaviria</taxon>
        <taxon>Heunggongvirae</taxon>
        <taxon>Uroviricota</taxon>
        <taxon>Caudoviricetes</taxon>
    </lineage>
</organism>